<dbReference type="Proteomes" id="UP001303160">
    <property type="component" value="Unassembled WGS sequence"/>
</dbReference>
<sequence length="209" mass="22764">MFQTLELHRSTGRSSTLLSKTSTDHTRSTTCGSQILSAYKNEQLRPTRASSTASLENTHHDYDSRSSNYSLLESPCEWSISPRLKCVEQGLLSPTISVAVSTSDSENQSVPATPTSLIIGAVFFATCFQADTSGSFSTGDPIARLAQSVERETLREFLRQISRFVPLSSLMVQGSFEGYVGRLVMVALHQVVAAVGSLDLIHYIVLVTP</sequence>
<gene>
    <name evidence="2" type="ORF">QBC40DRAFT_292623</name>
</gene>
<reference evidence="2" key="1">
    <citation type="journal article" date="2023" name="Mol. Phylogenet. Evol.">
        <title>Genome-scale phylogeny and comparative genomics of the fungal order Sordariales.</title>
        <authorList>
            <person name="Hensen N."/>
            <person name="Bonometti L."/>
            <person name="Westerberg I."/>
            <person name="Brannstrom I.O."/>
            <person name="Guillou S."/>
            <person name="Cros-Aarteil S."/>
            <person name="Calhoun S."/>
            <person name="Haridas S."/>
            <person name="Kuo A."/>
            <person name="Mondo S."/>
            <person name="Pangilinan J."/>
            <person name="Riley R."/>
            <person name="LaButti K."/>
            <person name="Andreopoulos B."/>
            <person name="Lipzen A."/>
            <person name="Chen C."/>
            <person name="Yan M."/>
            <person name="Daum C."/>
            <person name="Ng V."/>
            <person name="Clum A."/>
            <person name="Steindorff A."/>
            <person name="Ohm R.A."/>
            <person name="Martin F."/>
            <person name="Silar P."/>
            <person name="Natvig D.O."/>
            <person name="Lalanne C."/>
            <person name="Gautier V."/>
            <person name="Ament-Velasquez S.L."/>
            <person name="Kruys A."/>
            <person name="Hutchinson M.I."/>
            <person name="Powell A.J."/>
            <person name="Barry K."/>
            <person name="Miller A.N."/>
            <person name="Grigoriev I.V."/>
            <person name="Debuchy R."/>
            <person name="Gladieux P."/>
            <person name="Hiltunen Thoren M."/>
            <person name="Johannesson H."/>
        </authorList>
    </citation>
    <scope>NUCLEOTIDE SEQUENCE</scope>
    <source>
        <strain evidence="2">CBS 315.58</strain>
    </source>
</reference>
<name>A0AAN6XQ39_9PEZI</name>
<feature type="compositionally biased region" description="Polar residues" evidence="1">
    <location>
        <begin position="12"/>
        <end position="21"/>
    </location>
</feature>
<protein>
    <submittedName>
        <fullName evidence="2">Uncharacterized protein</fullName>
    </submittedName>
</protein>
<keyword evidence="3" id="KW-1185">Reference proteome</keyword>
<dbReference type="EMBL" id="MU863880">
    <property type="protein sequence ID" value="KAK4204769.1"/>
    <property type="molecule type" value="Genomic_DNA"/>
</dbReference>
<evidence type="ECO:0000313" key="3">
    <source>
        <dbReference type="Proteomes" id="UP001303160"/>
    </source>
</evidence>
<evidence type="ECO:0000256" key="1">
    <source>
        <dbReference type="SAM" id="MobiDB-lite"/>
    </source>
</evidence>
<comment type="caution">
    <text evidence="2">The sequence shown here is derived from an EMBL/GenBank/DDBJ whole genome shotgun (WGS) entry which is preliminary data.</text>
</comment>
<dbReference type="AlphaFoldDB" id="A0AAN6XQ39"/>
<organism evidence="2 3">
    <name type="scientific">Triangularia verruculosa</name>
    <dbReference type="NCBI Taxonomy" id="2587418"/>
    <lineage>
        <taxon>Eukaryota</taxon>
        <taxon>Fungi</taxon>
        <taxon>Dikarya</taxon>
        <taxon>Ascomycota</taxon>
        <taxon>Pezizomycotina</taxon>
        <taxon>Sordariomycetes</taxon>
        <taxon>Sordariomycetidae</taxon>
        <taxon>Sordariales</taxon>
        <taxon>Podosporaceae</taxon>
        <taxon>Triangularia</taxon>
    </lineage>
</organism>
<reference evidence="2" key="2">
    <citation type="submission" date="2023-05" db="EMBL/GenBank/DDBJ databases">
        <authorList>
            <consortium name="Lawrence Berkeley National Laboratory"/>
            <person name="Steindorff A."/>
            <person name="Hensen N."/>
            <person name="Bonometti L."/>
            <person name="Westerberg I."/>
            <person name="Brannstrom I.O."/>
            <person name="Guillou S."/>
            <person name="Cros-Aarteil S."/>
            <person name="Calhoun S."/>
            <person name="Haridas S."/>
            <person name="Kuo A."/>
            <person name="Mondo S."/>
            <person name="Pangilinan J."/>
            <person name="Riley R."/>
            <person name="Labutti K."/>
            <person name="Andreopoulos B."/>
            <person name="Lipzen A."/>
            <person name="Chen C."/>
            <person name="Yanf M."/>
            <person name="Daum C."/>
            <person name="Ng V."/>
            <person name="Clum A."/>
            <person name="Ohm R."/>
            <person name="Martin F."/>
            <person name="Silar P."/>
            <person name="Natvig D."/>
            <person name="Lalanne C."/>
            <person name="Gautier V."/>
            <person name="Ament-Velasquez S.L."/>
            <person name="Kruys A."/>
            <person name="Hutchinson M.I."/>
            <person name="Powell A.J."/>
            <person name="Barry K."/>
            <person name="Miller A.N."/>
            <person name="Grigoriev I.V."/>
            <person name="Debuchy R."/>
            <person name="Gladieux P."/>
            <person name="Thoren M.H."/>
            <person name="Johannesson H."/>
        </authorList>
    </citation>
    <scope>NUCLEOTIDE SEQUENCE</scope>
    <source>
        <strain evidence="2">CBS 315.58</strain>
    </source>
</reference>
<evidence type="ECO:0000313" key="2">
    <source>
        <dbReference type="EMBL" id="KAK4204769.1"/>
    </source>
</evidence>
<accession>A0AAN6XQ39</accession>
<feature type="region of interest" description="Disordered" evidence="1">
    <location>
        <begin position="1"/>
        <end position="29"/>
    </location>
</feature>
<feature type="region of interest" description="Disordered" evidence="1">
    <location>
        <begin position="44"/>
        <end position="69"/>
    </location>
</feature>
<proteinExistence type="predicted"/>